<dbReference type="EMBL" id="SOSA01000130">
    <property type="protein sequence ID" value="THC96057.1"/>
    <property type="molecule type" value="Genomic_DNA"/>
</dbReference>
<dbReference type="Gene3D" id="1.10.630.10">
    <property type="entry name" value="Cytochrome P450"/>
    <property type="match status" value="1"/>
</dbReference>
<evidence type="ECO:0000256" key="9">
    <source>
        <dbReference type="PIRSR" id="PIRSR602403-1"/>
    </source>
</evidence>
<keyword evidence="11" id="KW-0472">Membrane</keyword>
<dbReference type="PRINTS" id="PR00385">
    <property type="entry name" value="P450"/>
</dbReference>
<evidence type="ECO:0000256" key="1">
    <source>
        <dbReference type="ARBA" id="ARBA00001971"/>
    </source>
</evidence>
<dbReference type="STRING" id="1220188.A0A4S3JMT8"/>
<keyword evidence="11" id="KW-0812">Transmembrane</keyword>
<dbReference type="AlphaFoldDB" id="A0A4S3JMT8"/>
<dbReference type="Pfam" id="PF00067">
    <property type="entry name" value="p450"/>
    <property type="match status" value="1"/>
</dbReference>
<name>A0A4S3JMT8_9EURO</name>
<dbReference type="Proteomes" id="UP000308092">
    <property type="component" value="Unassembled WGS sequence"/>
</dbReference>
<dbReference type="GO" id="GO:0020037">
    <property type="term" value="F:heme binding"/>
    <property type="evidence" value="ECO:0007669"/>
    <property type="project" value="InterPro"/>
</dbReference>
<proteinExistence type="inferred from homology"/>
<dbReference type="PROSITE" id="PS00086">
    <property type="entry name" value="CYTOCHROME_P450"/>
    <property type="match status" value="1"/>
</dbReference>
<comment type="pathway">
    <text evidence="2">Secondary metabolite biosynthesis.</text>
</comment>
<evidence type="ECO:0000256" key="11">
    <source>
        <dbReference type="SAM" id="Phobius"/>
    </source>
</evidence>
<evidence type="ECO:0000256" key="7">
    <source>
        <dbReference type="ARBA" id="ARBA00023004"/>
    </source>
</evidence>
<evidence type="ECO:0000256" key="6">
    <source>
        <dbReference type="ARBA" id="ARBA00023002"/>
    </source>
</evidence>
<dbReference type="CDD" id="cd11060">
    <property type="entry name" value="CYP57A1-like"/>
    <property type="match status" value="1"/>
</dbReference>
<evidence type="ECO:0000313" key="12">
    <source>
        <dbReference type="EMBL" id="THC96057.1"/>
    </source>
</evidence>
<keyword evidence="7 9" id="KW-0408">Iron</keyword>
<evidence type="ECO:0000256" key="4">
    <source>
        <dbReference type="ARBA" id="ARBA00022617"/>
    </source>
</evidence>
<evidence type="ECO:0000256" key="8">
    <source>
        <dbReference type="ARBA" id="ARBA00023033"/>
    </source>
</evidence>
<comment type="cofactor">
    <cofactor evidence="1 9">
        <name>heme</name>
        <dbReference type="ChEBI" id="CHEBI:30413"/>
    </cofactor>
</comment>
<dbReference type="SUPFAM" id="SSF48264">
    <property type="entry name" value="Cytochrome P450"/>
    <property type="match status" value="1"/>
</dbReference>
<dbReference type="PRINTS" id="PR00465">
    <property type="entry name" value="EP450IV"/>
</dbReference>
<evidence type="ECO:0008006" key="14">
    <source>
        <dbReference type="Google" id="ProtNLM"/>
    </source>
</evidence>
<organism evidence="12 13">
    <name type="scientific">Aspergillus tanneri</name>
    <dbReference type="NCBI Taxonomy" id="1220188"/>
    <lineage>
        <taxon>Eukaryota</taxon>
        <taxon>Fungi</taxon>
        <taxon>Dikarya</taxon>
        <taxon>Ascomycota</taxon>
        <taxon>Pezizomycotina</taxon>
        <taxon>Eurotiomycetes</taxon>
        <taxon>Eurotiomycetidae</taxon>
        <taxon>Eurotiales</taxon>
        <taxon>Aspergillaceae</taxon>
        <taxon>Aspergillus</taxon>
        <taxon>Aspergillus subgen. Circumdati</taxon>
    </lineage>
</organism>
<keyword evidence="4 9" id="KW-0349">Heme</keyword>
<gene>
    <name evidence="12" type="ORF">EYZ11_004478</name>
</gene>
<comment type="caution">
    <text evidence="12">The sequence shown here is derived from an EMBL/GenBank/DDBJ whole genome shotgun (WGS) entry which is preliminary data.</text>
</comment>
<dbReference type="GO" id="GO:0016705">
    <property type="term" value="F:oxidoreductase activity, acting on paired donors, with incorporation or reduction of molecular oxygen"/>
    <property type="evidence" value="ECO:0007669"/>
    <property type="project" value="InterPro"/>
</dbReference>
<reference evidence="12 13" key="1">
    <citation type="submission" date="2019-03" db="EMBL/GenBank/DDBJ databases">
        <title>The genome sequence of a newly discovered highly antifungal drug resistant Aspergillus species, Aspergillus tanneri NIH 1004.</title>
        <authorList>
            <person name="Mounaud S."/>
            <person name="Singh I."/>
            <person name="Joardar V."/>
            <person name="Pakala S."/>
            <person name="Pakala S."/>
            <person name="Venepally P."/>
            <person name="Hoover J."/>
            <person name="Nierman W."/>
            <person name="Chung J."/>
            <person name="Losada L."/>
        </authorList>
    </citation>
    <scope>NUCLEOTIDE SEQUENCE [LARGE SCALE GENOMIC DNA]</scope>
    <source>
        <strain evidence="12 13">NIH1004</strain>
    </source>
</reference>
<protein>
    <recommendedName>
        <fullName evidence="14">Cytochrome P450 monooxygenase</fullName>
    </recommendedName>
</protein>
<evidence type="ECO:0000256" key="2">
    <source>
        <dbReference type="ARBA" id="ARBA00005179"/>
    </source>
</evidence>
<accession>A0A4S3JMT8</accession>
<keyword evidence="8 10" id="KW-0503">Monooxygenase</keyword>
<keyword evidence="5 9" id="KW-0479">Metal-binding</keyword>
<keyword evidence="6 10" id="KW-0560">Oxidoreductase</keyword>
<evidence type="ECO:0000256" key="10">
    <source>
        <dbReference type="RuleBase" id="RU000461"/>
    </source>
</evidence>
<evidence type="ECO:0000256" key="3">
    <source>
        <dbReference type="ARBA" id="ARBA00010617"/>
    </source>
</evidence>
<evidence type="ECO:0000256" key="5">
    <source>
        <dbReference type="ARBA" id="ARBA00022723"/>
    </source>
</evidence>
<dbReference type="VEuPathDB" id="FungiDB:EYZ11_004478"/>
<dbReference type="GO" id="GO:0005506">
    <property type="term" value="F:iron ion binding"/>
    <property type="evidence" value="ECO:0007669"/>
    <property type="project" value="InterPro"/>
</dbReference>
<dbReference type="InterPro" id="IPR036396">
    <property type="entry name" value="Cyt_P450_sf"/>
</dbReference>
<feature type="binding site" description="axial binding residue" evidence="9">
    <location>
        <position position="464"/>
    </location>
    <ligand>
        <name>heme</name>
        <dbReference type="ChEBI" id="CHEBI:30413"/>
    </ligand>
    <ligandPart>
        <name>Fe</name>
        <dbReference type="ChEBI" id="CHEBI:18248"/>
    </ligandPart>
</feature>
<dbReference type="InterPro" id="IPR001128">
    <property type="entry name" value="Cyt_P450"/>
</dbReference>
<feature type="transmembrane region" description="Helical" evidence="11">
    <location>
        <begin position="12"/>
        <end position="31"/>
    </location>
</feature>
<keyword evidence="13" id="KW-1185">Reference proteome</keyword>
<dbReference type="PANTHER" id="PTHR24305">
    <property type="entry name" value="CYTOCHROME P450"/>
    <property type="match status" value="1"/>
</dbReference>
<dbReference type="InterPro" id="IPR050121">
    <property type="entry name" value="Cytochrome_P450_monoxygenase"/>
</dbReference>
<evidence type="ECO:0000313" key="13">
    <source>
        <dbReference type="Proteomes" id="UP000308092"/>
    </source>
</evidence>
<keyword evidence="11" id="KW-1133">Transmembrane helix</keyword>
<dbReference type="PANTHER" id="PTHR24305:SF175">
    <property type="entry name" value="CYTOCHROME P450 MONOOXYGENASE PKFB"/>
    <property type="match status" value="1"/>
</dbReference>
<comment type="similarity">
    <text evidence="3 10">Belongs to the cytochrome P450 family.</text>
</comment>
<sequence>MAISVSLPTYGVAYAEILLVLVICSTLIHFVRSYWRLKHVPGPLWARFTNLQRVSWVKTKRAHEIHQATHDHYGEVYIQFERGFPRYVYQEARSTLPQTVGGLMGSFKGDFYRTLMPYTRKGGALPAVFNTRDEALHKKIKSPIAPLFSLSNVLSLEGFVDKAIQVMVEQLDIRFVETGESFDLADWLQYFAFDVMGTLTFSKRYGFLEQGQDVHGMLATIWNYMKTAAPMTQIPWFDELWYKNSFTAMFRKTTGFSILSIVGRFIAERTEARESNKHSEEDLGGRDMLSQFFEIQAKNPSLPKWCVTAWTFSNVIAGSDSSAVVMRTAWYNLLAKPETMNRLREELLESAARKPGGFASPFPSWKDVGDLPYLDACVNEAVRLHPPFCLPFERVVPTGGIMVGNSYIPGGTVVGMSPYVVNRHKPTFGQDADEWNPDRWMVPEERKRKLEASVLTFGAGKRVCLGRHIAMLELKKIIPVLALRYEFQLLDPRKYQVENSWFFRQHGLDVKIKRHEEQKKTDAIS</sequence>
<dbReference type="InterPro" id="IPR002403">
    <property type="entry name" value="Cyt_P450_E_grp-IV"/>
</dbReference>
<dbReference type="GO" id="GO:0004497">
    <property type="term" value="F:monooxygenase activity"/>
    <property type="evidence" value="ECO:0007669"/>
    <property type="project" value="UniProtKB-KW"/>
</dbReference>
<dbReference type="InterPro" id="IPR017972">
    <property type="entry name" value="Cyt_P450_CS"/>
</dbReference>